<protein>
    <recommendedName>
        <fullName evidence="4">DUF4436 domain-containing protein</fullName>
    </recommendedName>
</protein>
<dbReference type="Pfam" id="PF14494">
    <property type="entry name" value="DUF4436"/>
    <property type="match status" value="1"/>
</dbReference>
<feature type="transmembrane region" description="Helical" evidence="1">
    <location>
        <begin position="199"/>
        <end position="223"/>
    </location>
</feature>
<name>A0ABR2X0L4_9FUNG</name>
<keyword evidence="1" id="KW-1133">Transmembrane helix</keyword>
<comment type="caution">
    <text evidence="2">The sequence shown here is derived from an EMBL/GenBank/DDBJ whole genome shotgun (WGS) entry which is preliminary data.</text>
</comment>
<dbReference type="EMBL" id="JASJQH010000086">
    <property type="protein sequence ID" value="KAK9767303.1"/>
    <property type="molecule type" value="Genomic_DNA"/>
</dbReference>
<evidence type="ECO:0000313" key="3">
    <source>
        <dbReference type="Proteomes" id="UP001479436"/>
    </source>
</evidence>
<feature type="transmembrane region" description="Helical" evidence="1">
    <location>
        <begin position="18"/>
        <end position="40"/>
    </location>
</feature>
<dbReference type="InterPro" id="IPR027948">
    <property type="entry name" value="DUF4436"/>
</dbReference>
<gene>
    <name evidence="2" type="ORF">K7432_002999</name>
</gene>
<evidence type="ECO:0008006" key="4">
    <source>
        <dbReference type="Google" id="ProtNLM"/>
    </source>
</evidence>
<keyword evidence="1" id="KW-0812">Transmembrane</keyword>
<dbReference type="PANTHER" id="PTHR37330">
    <property type="entry name" value="CONSERVED TRANSMEMBRANE PROTEIN-RELATED"/>
    <property type="match status" value="1"/>
</dbReference>
<reference evidence="2 3" key="1">
    <citation type="submission" date="2023-04" db="EMBL/GenBank/DDBJ databases">
        <title>Genome of Basidiobolus ranarum AG-B5.</title>
        <authorList>
            <person name="Stajich J.E."/>
            <person name="Carter-House D."/>
            <person name="Gryganskyi A."/>
        </authorList>
    </citation>
    <scope>NUCLEOTIDE SEQUENCE [LARGE SCALE GENOMIC DNA]</scope>
    <source>
        <strain evidence="2 3">AG-B5</strain>
    </source>
</reference>
<feature type="transmembrane region" description="Helical" evidence="1">
    <location>
        <begin position="259"/>
        <end position="282"/>
    </location>
</feature>
<organism evidence="2 3">
    <name type="scientific">Basidiobolus ranarum</name>
    <dbReference type="NCBI Taxonomy" id="34480"/>
    <lineage>
        <taxon>Eukaryota</taxon>
        <taxon>Fungi</taxon>
        <taxon>Fungi incertae sedis</taxon>
        <taxon>Zoopagomycota</taxon>
        <taxon>Entomophthoromycotina</taxon>
        <taxon>Basidiobolomycetes</taxon>
        <taxon>Basidiobolales</taxon>
        <taxon>Basidiobolaceae</taxon>
        <taxon>Basidiobolus</taxon>
    </lineage>
</organism>
<dbReference type="PANTHER" id="PTHR37330:SF1">
    <property type="entry name" value="CONSERVED TRANSMEMBRANE PROTEIN-RELATED"/>
    <property type="match status" value="1"/>
</dbReference>
<accession>A0ABR2X0L4</accession>
<dbReference type="Proteomes" id="UP001479436">
    <property type="component" value="Unassembled WGS sequence"/>
</dbReference>
<sequence>MLKISLREAVPSFSLRRLIYAGITAVLICALVLPIFIVYLQNGPRYINTEYGSKEETRLDIEITVISVDSVTLKSLLGVNFYPLGNLVADGKFKLNRTLSVNLQYKSFTYPQNSSSILPSGELSVPFYDGNRRNYPFDIYSASFLLYASTPGTTDDDIVPVSVSFAANVQNFEIFPVFSVQEGLDTISFTVKRSTNTKAFSICVIVLMWALSLGISSLAFQIVVLKREIQPPIMALGVSMLFSMPALRNTQPGIPGIGCAADMISFFWNMFLVAISAIGFIWTYSITWTRPPRERPPIVTSHTIDDPHSTTFQKID</sequence>
<evidence type="ECO:0000256" key="1">
    <source>
        <dbReference type="SAM" id="Phobius"/>
    </source>
</evidence>
<evidence type="ECO:0000313" key="2">
    <source>
        <dbReference type="EMBL" id="KAK9767303.1"/>
    </source>
</evidence>
<proteinExistence type="predicted"/>
<keyword evidence="1" id="KW-0472">Membrane</keyword>
<keyword evidence="3" id="KW-1185">Reference proteome</keyword>